<evidence type="ECO:0000313" key="2">
    <source>
        <dbReference type="Proteomes" id="UP001428817"/>
    </source>
</evidence>
<accession>A0ABP9Q274</accession>
<protein>
    <recommendedName>
        <fullName evidence="3">Ferritin-like domain-containing protein</fullName>
    </recommendedName>
</protein>
<evidence type="ECO:0000313" key="1">
    <source>
        <dbReference type="EMBL" id="GAA5152855.1"/>
    </source>
</evidence>
<dbReference type="EMBL" id="BAABJP010000008">
    <property type="protein sequence ID" value="GAA5152855.1"/>
    <property type="molecule type" value="Genomic_DNA"/>
</dbReference>
<keyword evidence="2" id="KW-1185">Reference proteome</keyword>
<sequence length="321" mass="34843">MTASTTLTRQLRAILQLTEAEVQTTRMRTAQARSDEVRRELERRAGQAEQRARTVSARLRALGGVPDAVTPVIGRLTAVVKGAVEQTEPFDEALLHDLVLQQQLVARARYLRVLAEAADERSVRELAERLEEAHTEAAERIHTTLAEEALGGPATLRATALQRTAGTVTRAFALPVRFTWEGVNRAVNGAQGLTTMAFDAATSATNQVLRLGGAAREVAGSGRDASLRSAERVAQREGAAGTARAVHDTRRGLGSLEPSELPIRDFDGLNQQDAIRRIKDLGEAEEVRVVLRYEQAHKDRAGVTTAAQGRINALAKELVEQ</sequence>
<dbReference type="Proteomes" id="UP001428817">
    <property type="component" value="Unassembled WGS sequence"/>
</dbReference>
<evidence type="ECO:0008006" key="3">
    <source>
        <dbReference type="Google" id="ProtNLM"/>
    </source>
</evidence>
<name>A0ABP9Q274_9PSEU</name>
<dbReference type="Gene3D" id="1.20.1260.10">
    <property type="match status" value="1"/>
</dbReference>
<reference evidence="2" key="1">
    <citation type="journal article" date="2019" name="Int. J. Syst. Evol. Microbiol.">
        <title>The Global Catalogue of Microorganisms (GCM) 10K type strain sequencing project: providing services to taxonomists for standard genome sequencing and annotation.</title>
        <authorList>
            <consortium name="The Broad Institute Genomics Platform"/>
            <consortium name="The Broad Institute Genome Sequencing Center for Infectious Disease"/>
            <person name="Wu L."/>
            <person name="Ma J."/>
        </authorList>
    </citation>
    <scope>NUCLEOTIDE SEQUENCE [LARGE SCALE GENOMIC DNA]</scope>
    <source>
        <strain evidence="2">JCM 18303</strain>
    </source>
</reference>
<comment type="caution">
    <text evidence="1">The sequence shown here is derived from an EMBL/GenBank/DDBJ whole genome shotgun (WGS) entry which is preliminary data.</text>
</comment>
<organism evidence="1 2">
    <name type="scientific">Pseudonocardia eucalypti</name>
    <dbReference type="NCBI Taxonomy" id="648755"/>
    <lineage>
        <taxon>Bacteria</taxon>
        <taxon>Bacillati</taxon>
        <taxon>Actinomycetota</taxon>
        <taxon>Actinomycetes</taxon>
        <taxon>Pseudonocardiales</taxon>
        <taxon>Pseudonocardiaceae</taxon>
        <taxon>Pseudonocardia</taxon>
    </lineage>
</organism>
<dbReference type="RefSeq" id="WP_185062008.1">
    <property type="nucleotide sequence ID" value="NZ_BAABJP010000008.1"/>
</dbReference>
<dbReference type="InterPro" id="IPR012347">
    <property type="entry name" value="Ferritin-like"/>
</dbReference>
<proteinExistence type="predicted"/>
<gene>
    <name evidence="1" type="ORF">GCM10023321_22160</name>
</gene>